<accession>A0A0F9GPB2</accession>
<reference evidence="1" key="1">
    <citation type="journal article" date="2015" name="Nature">
        <title>Complex archaea that bridge the gap between prokaryotes and eukaryotes.</title>
        <authorList>
            <person name="Spang A."/>
            <person name="Saw J.H."/>
            <person name="Jorgensen S.L."/>
            <person name="Zaremba-Niedzwiedzka K."/>
            <person name="Martijn J."/>
            <person name="Lind A.E."/>
            <person name="van Eijk R."/>
            <person name="Schleper C."/>
            <person name="Guy L."/>
            <person name="Ettema T.J."/>
        </authorList>
    </citation>
    <scope>NUCLEOTIDE SEQUENCE</scope>
</reference>
<sequence>MLDERIILAKRRLLAYPTKANHKKLWRLLRIAGVAPEPVLHDQPQPDIIWLLRFFGNYSGYDSYFMGGPHHGIQEAVPNNKGIIAKHMHDPITAYDSLPGEVTTQEHIYHRRRFLLRSPAASFPNASLGIYRVFAYIHGKPIS</sequence>
<gene>
    <name evidence="1" type="ORF">LCGC14_2159480</name>
</gene>
<protein>
    <submittedName>
        <fullName evidence="1">Uncharacterized protein</fullName>
    </submittedName>
</protein>
<comment type="caution">
    <text evidence="1">The sequence shown here is derived from an EMBL/GenBank/DDBJ whole genome shotgun (WGS) entry which is preliminary data.</text>
</comment>
<proteinExistence type="predicted"/>
<dbReference type="EMBL" id="LAZR01027675">
    <property type="protein sequence ID" value="KKL64987.1"/>
    <property type="molecule type" value="Genomic_DNA"/>
</dbReference>
<dbReference type="AlphaFoldDB" id="A0A0F9GPB2"/>
<evidence type="ECO:0000313" key="1">
    <source>
        <dbReference type="EMBL" id="KKL64987.1"/>
    </source>
</evidence>
<organism evidence="1">
    <name type="scientific">marine sediment metagenome</name>
    <dbReference type="NCBI Taxonomy" id="412755"/>
    <lineage>
        <taxon>unclassified sequences</taxon>
        <taxon>metagenomes</taxon>
        <taxon>ecological metagenomes</taxon>
    </lineage>
</organism>
<name>A0A0F9GPB2_9ZZZZ</name>